<gene>
    <name evidence="1" type="ORF">AVEN_82740_1</name>
</gene>
<dbReference type="EMBL" id="BGPR01000542">
    <property type="protein sequence ID" value="GBM25621.1"/>
    <property type="molecule type" value="Genomic_DNA"/>
</dbReference>
<dbReference type="AlphaFoldDB" id="A0A4Y2E9M2"/>
<comment type="caution">
    <text evidence="1">The sequence shown here is derived from an EMBL/GenBank/DDBJ whole genome shotgun (WGS) entry which is preliminary data.</text>
</comment>
<sequence length="84" mass="9212">MHSTIAEGYEAAIAKRQDVFLHENLNNPTHILRGMLQLFSGLCDSVLAQEAPPDAAQMHSHDDWGQNTPIMCQAPLTMSMPLGP</sequence>
<proteinExistence type="predicted"/>
<name>A0A4Y2E9M2_ARAVE</name>
<reference evidence="1 2" key="1">
    <citation type="journal article" date="2019" name="Sci. Rep.">
        <title>Orb-weaving spider Araneus ventricosus genome elucidates the spidroin gene catalogue.</title>
        <authorList>
            <person name="Kono N."/>
            <person name="Nakamura H."/>
            <person name="Ohtoshi R."/>
            <person name="Moran D.A.P."/>
            <person name="Shinohara A."/>
            <person name="Yoshida Y."/>
            <person name="Fujiwara M."/>
            <person name="Mori M."/>
            <person name="Tomita M."/>
            <person name="Arakawa K."/>
        </authorList>
    </citation>
    <scope>NUCLEOTIDE SEQUENCE [LARGE SCALE GENOMIC DNA]</scope>
</reference>
<evidence type="ECO:0000313" key="2">
    <source>
        <dbReference type="Proteomes" id="UP000499080"/>
    </source>
</evidence>
<organism evidence="1 2">
    <name type="scientific">Araneus ventricosus</name>
    <name type="common">Orbweaver spider</name>
    <name type="synonym">Epeira ventricosa</name>
    <dbReference type="NCBI Taxonomy" id="182803"/>
    <lineage>
        <taxon>Eukaryota</taxon>
        <taxon>Metazoa</taxon>
        <taxon>Ecdysozoa</taxon>
        <taxon>Arthropoda</taxon>
        <taxon>Chelicerata</taxon>
        <taxon>Arachnida</taxon>
        <taxon>Araneae</taxon>
        <taxon>Araneomorphae</taxon>
        <taxon>Entelegynae</taxon>
        <taxon>Araneoidea</taxon>
        <taxon>Araneidae</taxon>
        <taxon>Araneus</taxon>
    </lineage>
</organism>
<dbReference type="Proteomes" id="UP000499080">
    <property type="component" value="Unassembled WGS sequence"/>
</dbReference>
<protein>
    <submittedName>
        <fullName evidence="1">Uncharacterized protein</fullName>
    </submittedName>
</protein>
<accession>A0A4Y2E9M2</accession>
<evidence type="ECO:0000313" key="1">
    <source>
        <dbReference type="EMBL" id="GBM25621.1"/>
    </source>
</evidence>
<keyword evidence="2" id="KW-1185">Reference proteome</keyword>